<dbReference type="OrthoDB" id="4160219at2759"/>
<dbReference type="EMBL" id="ML732233">
    <property type="protein sequence ID" value="KAB8073132.1"/>
    <property type="molecule type" value="Genomic_DNA"/>
</dbReference>
<feature type="transmembrane region" description="Helical" evidence="6">
    <location>
        <begin position="129"/>
        <end position="150"/>
    </location>
</feature>
<evidence type="ECO:0000256" key="5">
    <source>
        <dbReference type="SAM" id="MobiDB-lite"/>
    </source>
</evidence>
<keyword evidence="4 6" id="KW-0472">Membrane</keyword>
<feature type="region of interest" description="Disordered" evidence="5">
    <location>
        <begin position="1"/>
        <end position="22"/>
    </location>
</feature>
<dbReference type="InterPro" id="IPR020846">
    <property type="entry name" value="MFS_dom"/>
</dbReference>
<feature type="domain" description="Major facilitator superfamily (MFS) profile" evidence="7">
    <location>
        <begin position="40"/>
        <end position="497"/>
    </location>
</feature>
<dbReference type="GO" id="GO:0015174">
    <property type="term" value="F:basic amino acid transmembrane transporter activity"/>
    <property type="evidence" value="ECO:0007669"/>
    <property type="project" value="TreeGrafter"/>
</dbReference>
<dbReference type="PROSITE" id="PS50850">
    <property type="entry name" value="MFS"/>
    <property type="match status" value="1"/>
</dbReference>
<feature type="transmembrane region" description="Helical" evidence="6">
    <location>
        <begin position="363"/>
        <end position="384"/>
    </location>
</feature>
<organism evidence="8 9">
    <name type="scientific">Aspergillus leporis</name>
    <dbReference type="NCBI Taxonomy" id="41062"/>
    <lineage>
        <taxon>Eukaryota</taxon>
        <taxon>Fungi</taxon>
        <taxon>Dikarya</taxon>
        <taxon>Ascomycota</taxon>
        <taxon>Pezizomycotina</taxon>
        <taxon>Eurotiomycetes</taxon>
        <taxon>Eurotiomycetidae</taxon>
        <taxon>Eurotiales</taxon>
        <taxon>Aspergillaceae</taxon>
        <taxon>Aspergillus</taxon>
        <taxon>Aspergillus subgen. Circumdati</taxon>
    </lineage>
</organism>
<feature type="transmembrane region" description="Helical" evidence="6">
    <location>
        <begin position="390"/>
        <end position="412"/>
    </location>
</feature>
<evidence type="ECO:0000256" key="4">
    <source>
        <dbReference type="ARBA" id="ARBA00023136"/>
    </source>
</evidence>
<feature type="transmembrane region" description="Helical" evidence="6">
    <location>
        <begin position="30"/>
        <end position="50"/>
    </location>
</feature>
<dbReference type="SUPFAM" id="SSF103473">
    <property type="entry name" value="MFS general substrate transporter"/>
    <property type="match status" value="1"/>
</dbReference>
<feature type="transmembrane region" description="Helical" evidence="6">
    <location>
        <begin position="191"/>
        <end position="213"/>
    </location>
</feature>
<feature type="transmembrane region" description="Helical" evidence="6">
    <location>
        <begin position="104"/>
        <end position="123"/>
    </location>
</feature>
<feature type="transmembrane region" description="Helical" evidence="6">
    <location>
        <begin position="297"/>
        <end position="314"/>
    </location>
</feature>
<dbReference type="Pfam" id="PF07690">
    <property type="entry name" value="MFS_1"/>
    <property type="match status" value="1"/>
</dbReference>
<accession>A0A5N5X1B1</accession>
<keyword evidence="3 6" id="KW-1133">Transmembrane helix</keyword>
<keyword evidence="9" id="KW-1185">Reference proteome</keyword>
<feature type="transmembrane region" description="Helical" evidence="6">
    <location>
        <begin position="234"/>
        <end position="255"/>
    </location>
</feature>
<dbReference type="Proteomes" id="UP000326565">
    <property type="component" value="Unassembled WGS sequence"/>
</dbReference>
<dbReference type="InterPro" id="IPR036259">
    <property type="entry name" value="MFS_trans_sf"/>
</dbReference>
<feature type="transmembrane region" description="Helical" evidence="6">
    <location>
        <begin position="334"/>
        <end position="356"/>
    </location>
</feature>
<feature type="transmembrane region" description="Helical" evidence="6">
    <location>
        <begin position="424"/>
        <end position="450"/>
    </location>
</feature>
<evidence type="ECO:0000256" key="3">
    <source>
        <dbReference type="ARBA" id="ARBA00022989"/>
    </source>
</evidence>
<dbReference type="PANTHER" id="PTHR23501:SF6">
    <property type="entry name" value="MULTIDRUG TRANSPORTER, PUTATIVE (AFU_ORTHOLOGUE AFUA_3G14560)-RELATED"/>
    <property type="match status" value="1"/>
</dbReference>
<evidence type="ECO:0000313" key="8">
    <source>
        <dbReference type="EMBL" id="KAB8073132.1"/>
    </source>
</evidence>
<reference evidence="8 9" key="1">
    <citation type="submission" date="2019-04" db="EMBL/GenBank/DDBJ databases">
        <title>Friends and foes A comparative genomics study of 23 Aspergillus species from section Flavi.</title>
        <authorList>
            <consortium name="DOE Joint Genome Institute"/>
            <person name="Kjaerbolling I."/>
            <person name="Vesth T."/>
            <person name="Frisvad J.C."/>
            <person name="Nybo J.L."/>
            <person name="Theobald S."/>
            <person name="Kildgaard S."/>
            <person name="Isbrandt T."/>
            <person name="Kuo A."/>
            <person name="Sato A."/>
            <person name="Lyhne E.K."/>
            <person name="Kogle M.E."/>
            <person name="Wiebenga A."/>
            <person name="Kun R.S."/>
            <person name="Lubbers R.J."/>
            <person name="Makela M.R."/>
            <person name="Barry K."/>
            <person name="Chovatia M."/>
            <person name="Clum A."/>
            <person name="Daum C."/>
            <person name="Haridas S."/>
            <person name="He G."/>
            <person name="LaButti K."/>
            <person name="Lipzen A."/>
            <person name="Mondo S."/>
            <person name="Riley R."/>
            <person name="Salamov A."/>
            <person name="Simmons B.A."/>
            <person name="Magnuson J.K."/>
            <person name="Henrissat B."/>
            <person name="Mortensen U.H."/>
            <person name="Larsen T.O."/>
            <person name="Devries R.P."/>
            <person name="Grigoriev I.V."/>
            <person name="Machida M."/>
            <person name="Baker S.E."/>
            <person name="Andersen M.R."/>
        </authorList>
    </citation>
    <scope>NUCLEOTIDE SEQUENCE [LARGE SCALE GENOMIC DNA]</scope>
    <source>
        <strain evidence="8 9">CBS 151.66</strain>
    </source>
</reference>
<dbReference type="InterPro" id="IPR011701">
    <property type="entry name" value="MFS"/>
</dbReference>
<evidence type="ECO:0000313" key="9">
    <source>
        <dbReference type="Proteomes" id="UP000326565"/>
    </source>
</evidence>
<dbReference type="AlphaFoldDB" id="A0A5N5X1B1"/>
<evidence type="ECO:0000259" key="7">
    <source>
        <dbReference type="PROSITE" id="PS50850"/>
    </source>
</evidence>
<feature type="transmembrane region" description="Helical" evidence="6">
    <location>
        <begin position="261"/>
        <end position="277"/>
    </location>
</feature>
<dbReference type="Gene3D" id="1.20.1250.20">
    <property type="entry name" value="MFS general substrate transporter like domains"/>
    <property type="match status" value="2"/>
</dbReference>
<evidence type="ECO:0000256" key="2">
    <source>
        <dbReference type="ARBA" id="ARBA00022692"/>
    </source>
</evidence>
<dbReference type="GO" id="GO:0000329">
    <property type="term" value="C:fungal-type vacuole membrane"/>
    <property type="evidence" value="ECO:0007669"/>
    <property type="project" value="TreeGrafter"/>
</dbReference>
<name>A0A5N5X1B1_9EURO</name>
<keyword evidence="2 6" id="KW-0812">Transmembrane</keyword>
<feature type="transmembrane region" description="Helical" evidence="6">
    <location>
        <begin position="162"/>
        <end position="185"/>
    </location>
</feature>
<dbReference type="PANTHER" id="PTHR23501">
    <property type="entry name" value="MAJOR FACILITATOR SUPERFAMILY"/>
    <property type="match status" value="1"/>
</dbReference>
<evidence type="ECO:0000256" key="1">
    <source>
        <dbReference type="ARBA" id="ARBA00004141"/>
    </source>
</evidence>
<proteinExistence type="predicted"/>
<gene>
    <name evidence="8" type="ORF">BDV29DRAFT_176148</name>
</gene>
<comment type="subcellular location">
    <subcellularLocation>
        <location evidence="1">Membrane</location>
        <topology evidence="1">Multi-pass membrane protein</topology>
    </subcellularLocation>
</comment>
<evidence type="ECO:0000256" key="6">
    <source>
        <dbReference type="SAM" id="Phobius"/>
    </source>
</evidence>
<sequence length="547" mass="58400">MVAEQHTEELPSEASPLLNNPSANPDASNVSFSFGRGFTIVSTMGLLLFIQATNMSMMTTAQSDIAADLDAFSETTWFNSAYLIAASSVTPLAGRLSQIFTPRVYVLFSCVVLSIGLFITAAAPNLTVFLLGRALTGCGGGGIMVTTIILTLDLTSKKRRGLFIGLINVGMTTGVSSGAVLAGLLTPAFGWRIIFWFQAPLSLALGPIQYFAIPSNPSDDGHLWGRPLLRKLAKVDYGGALALSASVFLVLFSFASSEIQLTPILLCLITFAGFLLIESRYTSEPIIPIEVLRMRSVLLTCLSGLTSMMARWSVLFFTPTYAMVVRNWSPASAGLILVPTNAGFGLGGLLVGLIHIRKSGSYYLSNIVVFLLFALANLLLAVLSTPSSPTLVYIAVTFFNGLSVGALMNYSLSHILHLTSPNMHYVVSSLIAMSRGFAGSFGSAIGGGYFQRELKTSLETGFADHDLPKRDDLIRKLLGSPALVKSLAGIERAVAVQSYEQAVKTLLLGSCVLALAATVAQAGTGWTPSHNNGKVREDLENNIERED</sequence>
<protein>
    <submittedName>
        <fullName evidence="8">Major facilitator superfamily domain-containing protein</fullName>
    </submittedName>
</protein>